<reference evidence="1" key="2">
    <citation type="submission" date="2025-08" db="UniProtKB">
        <authorList>
            <consortium name="Ensembl"/>
        </authorList>
    </citation>
    <scope>IDENTIFICATION</scope>
</reference>
<dbReference type="InParanoid" id="H2Z5G2"/>
<evidence type="ECO:0000313" key="1">
    <source>
        <dbReference type="Ensembl" id="ENSCSAVP00000012824.1"/>
    </source>
</evidence>
<evidence type="ECO:0000313" key="2">
    <source>
        <dbReference type="Proteomes" id="UP000007875"/>
    </source>
</evidence>
<dbReference type="HOGENOM" id="CLU_2721501_0_0_1"/>
<protein>
    <submittedName>
        <fullName evidence="1">Uncharacterized protein</fullName>
    </submittedName>
</protein>
<sequence>MVSYHKHVHAVHGDLSLNGRAFHRWKIGLDPHRRPQGVLSDCRLYQSNIRQYDVHGQLLRPSKNLLKSLAVN</sequence>
<dbReference type="AlphaFoldDB" id="H2Z5G2"/>
<reference evidence="1" key="3">
    <citation type="submission" date="2025-09" db="UniProtKB">
        <authorList>
            <consortium name="Ensembl"/>
        </authorList>
    </citation>
    <scope>IDENTIFICATION</scope>
</reference>
<proteinExistence type="predicted"/>
<name>H2Z5G2_CIOSA</name>
<organism evidence="1 2">
    <name type="scientific">Ciona savignyi</name>
    <name type="common">Pacific transparent sea squirt</name>
    <dbReference type="NCBI Taxonomy" id="51511"/>
    <lineage>
        <taxon>Eukaryota</taxon>
        <taxon>Metazoa</taxon>
        <taxon>Chordata</taxon>
        <taxon>Tunicata</taxon>
        <taxon>Ascidiacea</taxon>
        <taxon>Phlebobranchia</taxon>
        <taxon>Cionidae</taxon>
        <taxon>Ciona</taxon>
    </lineage>
</organism>
<keyword evidence="2" id="KW-1185">Reference proteome</keyword>
<dbReference type="Proteomes" id="UP000007875">
    <property type="component" value="Unassembled WGS sequence"/>
</dbReference>
<reference evidence="2" key="1">
    <citation type="submission" date="2003-08" db="EMBL/GenBank/DDBJ databases">
        <authorList>
            <person name="Birren B."/>
            <person name="Nusbaum C."/>
            <person name="Abebe A."/>
            <person name="Abouelleil A."/>
            <person name="Adekoya E."/>
            <person name="Ait-zahra M."/>
            <person name="Allen N."/>
            <person name="Allen T."/>
            <person name="An P."/>
            <person name="Anderson M."/>
            <person name="Anderson S."/>
            <person name="Arachchi H."/>
            <person name="Armbruster J."/>
            <person name="Bachantsang P."/>
            <person name="Baldwin J."/>
            <person name="Barry A."/>
            <person name="Bayul T."/>
            <person name="Blitshsteyn B."/>
            <person name="Bloom T."/>
            <person name="Blye J."/>
            <person name="Boguslavskiy L."/>
            <person name="Borowsky M."/>
            <person name="Boukhgalter B."/>
            <person name="Brunache A."/>
            <person name="Butler J."/>
            <person name="Calixte N."/>
            <person name="Calvo S."/>
            <person name="Camarata J."/>
            <person name="Campo K."/>
            <person name="Chang J."/>
            <person name="Cheshatsang Y."/>
            <person name="Citroen M."/>
            <person name="Collymore A."/>
            <person name="Considine T."/>
            <person name="Cook A."/>
            <person name="Cooke P."/>
            <person name="Corum B."/>
            <person name="Cuomo C."/>
            <person name="David R."/>
            <person name="Dawoe T."/>
            <person name="Degray S."/>
            <person name="Dodge S."/>
            <person name="Dooley K."/>
            <person name="Dorje P."/>
            <person name="Dorjee K."/>
            <person name="Dorris L."/>
            <person name="Duffey N."/>
            <person name="Dupes A."/>
            <person name="Elkins T."/>
            <person name="Engels R."/>
            <person name="Erickson J."/>
            <person name="Farina A."/>
            <person name="Faro S."/>
            <person name="Ferreira P."/>
            <person name="Fischer H."/>
            <person name="Fitzgerald M."/>
            <person name="Foley K."/>
            <person name="Gage D."/>
            <person name="Galagan J."/>
            <person name="Gearin G."/>
            <person name="Gnerre S."/>
            <person name="Gnirke A."/>
            <person name="Goyette A."/>
            <person name="Graham J."/>
            <person name="Grandbois E."/>
            <person name="Gyaltsen K."/>
            <person name="Hafez N."/>
            <person name="Hagopian D."/>
            <person name="Hagos B."/>
            <person name="Hall J."/>
            <person name="Hatcher B."/>
            <person name="Heller A."/>
            <person name="Higgins H."/>
            <person name="Honan T."/>
            <person name="Horn A."/>
            <person name="Houde N."/>
            <person name="Hughes L."/>
            <person name="Hulme W."/>
            <person name="Husby E."/>
            <person name="Iliev I."/>
            <person name="Jaffe D."/>
            <person name="Jones C."/>
            <person name="Kamal M."/>
            <person name="Kamat A."/>
            <person name="Kamvysselis M."/>
            <person name="Karlsson E."/>
            <person name="Kells C."/>
            <person name="Kieu A."/>
            <person name="Kisner P."/>
            <person name="Kodira C."/>
            <person name="Kulbokas E."/>
            <person name="Labutti K."/>
            <person name="Lama D."/>
            <person name="Landers T."/>
            <person name="Leger J."/>
            <person name="Levine S."/>
            <person name="Lewis D."/>
            <person name="Lewis T."/>
            <person name="Lindblad-toh K."/>
            <person name="Liu X."/>
            <person name="Lokyitsang T."/>
            <person name="Lokyitsang Y."/>
            <person name="Lucien O."/>
            <person name="Lui A."/>
            <person name="Ma L.J."/>
            <person name="Mabbitt R."/>
            <person name="Macdonald J."/>
            <person name="Maclean C."/>
            <person name="Major J."/>
            <person name="Manning J."/>
            <person name="Marabella R."/>
            <person name="Maru K."/>
            <person name="Matthews C."/>
            <person name="Mauceli E."/>
            <person name="Mccarthy M."/>
            <person name="Mcdonough S."/>
            <person name="Mcghee T."/>
            <person name="Meldrim J."/>
            <person name="Meneus L."/>
            <person name="Mesirov J."/>
            <person name="Mihalev A."/>
            <person name="Mihova T."/>
            <person name="Mikkelsen T."/>
            <person name="Mlenga V."/>
            <person name="Moru K."/>
            <person name="Mozes J."/>
            <person name="Mulrain L."/>
            <person name="Munson G."/>
            <person name="Naylor J."/>
            <person name="Newes C."/>
            <person name="Nguyen C."/>
            <person name="Nguyen N."/>
            <person name="Nguyen T."/>
            <person name="Nicol R."/>
            <person name="Nielsen C."/>
            <person name="Nizzari M."/>
            <person name="Norbu C."/>
            <person name="Norbu N."/>
            <person name="O'donnell P."/>
            <person name="Okoawo O."/>
            <person name="O'leary S."/>
            <person name="Omotosho B."/>
            <person name="O'neill K."/>
            <person name="Osman S."/>
            <person name="Parker S."/>
            <person name="Perrin D."/>
            <person name="Phunkhang P."/>
            <person name="Piqani B."/>
            <person name="Purcell S."/>
            <person name="Rachupka T."/>
            <person name="Ramasamy U."/>
            <person name="Rameau R."/>
            <person name="Ray V."/>
            <person name="Raymond C."/>
            <person name="Retta R."/>
            <person name="Richardson S."/>
            <person name="Rise C."/>
            <person name="Rodriguez J."/>
            <person name="Rogers J."/>
            <person name="Rogov P."/>
            <person name="Rutman M."/>
            <person name="Schupbach R."/>
            <person name="Seaman C."/>
            <person name="Settipalli S."/>
            <person name="Sharpe T."/>
            <person name="Sheridan J."/>
            <person name="Sherpa N."/>
            <person name="Shi J."/>
            <person name="Smirnov S."/>
            <person name="Smith C."/>
            <person name="Sougnez C."/>
            <person name="Spencer B."/>
            <person name="Stalker J."/>
            <person name="Stange-thomann N."/>
            <person name="Stavropoulos S."/>
            <person name="Stetson K."/>
            <person name="Stone C."/>
            <person name="Stone S."/>
            <person name="Stubbs M."/>
            <person name="Talamas J."/>
            <person name="Tchuinga P."/>
            <person name="Tenzing P."/>
            <person name="Tesfaye S."/>
            <person name="Theodore J."/>
            <person name="Thoulutsang Y."/>
            <person name="Topham K."/>
            <person name="Towey S."/>
            <person name="Tsamla T."/>
            <person name="Tsomo N."/>
            <person name="Vallee D."/>
            <person name="Vassiliev H."/>
            <person name="Venkataraman V."/>
            <person name="Vinson J."/>
            <person name="Vo A."/>
            <person name="Wade C."/>
            <person name="Wang S."/>
            <person name="Wangchuk T."/>
            <person name="Wangdi T."/>
            <person name="Whittaker C."/>
            <person name="Wilkinson J."/>
            <person name="Wu Y."/>
            <person name="Wyman D."/>
            <person name="Yadav S."/>
            <person name="Yang S."/>
            <person name="Yang X."/>
            <person name="Yeager S."/>
            <person name="Yee E."/>
            <person name="Young G."/>
            <person name="Zainoun J."/>
            <person name="Zembeck L."/>
            <person name="Zimmer A."/>
            <person name="Zody M."/>
            <person name="Lander E."/>
        </authorList>
    </citation>
    <scope>NUCLEOTIDE SEQUENCE [LARGE SCALE GENOMIC DNA]</scope>
</reference>
<dbReference type="Ensembl" id="ENSCSAVT00000012973.1">
    <property type="protein sequence ID" value="ENSCSAVP00000012824.1"/>
    <property type="gene ID" value="ENSCSAVG00000007533.1"/>
</dbReference>
<accession>H2Z5G2</accession>